<proteinExistence type="predicted"/>
<accession>A0A8S9IAY2</accession>
<dbReference type="InterPro" id="IPR058678">
    <property type="entry name" value="ARM_PUB"/>
</dbReference>
<dbReference type="GO" id="GO:0051211">
    <property type="term" value="P:anisotropic cell growth"/>
    <property type="evidence" value="ECO:0007669"/>
    <property type="project" value="InterPro"/>
</dbReference>
<dbReference type="EMBL" id="QGKW02001911">
    <property type="protein sequence ID" value="KAF2566517.1"/>
    <property type="molecule type" value="Genomic_DNA"/>
</dbReference>
<dbReference type="InterPro" id="IPR000225">
    <property type="entry name" value="Armadillo"/>
</dbReference>
<dbReference type="FunFam" id="1.25.10.10:FF:000679">
    <property type="entry name" value="BnaA09g42810D protein"/>
    <property type="match status" value="1"/>
</dbReference>
<dbReference type="Gene3D" id="1.20.120.520">
    <property type="entry name" value="nmb1532 protein domain like"/>
    <property type="match status" value="1"/>
</dbReference>
<evidence type="ECO:0000313" key="6">
    <source>
        <dbReference type="Proteomes" id="UP000712281"/>
    </source>
</evidence>
<dbReference type="Proteomes" id="UP000712281">
    <property type="component" value="Unassembled WGS sequence"/>
</dbReference>
<dbReference type="GO" id="GO:0008017">
    <property type="term" value="F:microtubule binding"/>
    <property type="evidence" value="ECO:0007669"/>
    <property type="project" value="InterPro"/>
</dbReference>
<dbReference type="PANTHER" id="PTHR46369">
    <property type="entry name" value="PROTEIN CELLULOSE SYNTHASE INTERACTIVE 1"/>
    <property type="match status" value="1"/>
</dbReference>
<dbReference type="AlphaFoldDB" id="A0A8S9IAY2"/>
<comment type="caution">
    <text evidence="5">The sequence shown here is derived from an EMBL/GenBank/DDBJ whole genome shotgun (WGS) entry which is preliminary data.</text>
</comment>
<dbReference type="InterPro" id="IPR011989">
    <property type="entry name" value="ARM-like"/>
</dbReference>
<dbReference type="Pfam" id="PF00514">
    <property type="entry name" value="Arm"/>
    <property type="match status" value="1"/>
</dbReference>
<gene>
    <name evidence="5" type="ORF">F2Q68_00027207</name>
</gene>
<evidence type="ECO:0000256" key="1">
    <source>
        <dbReference type="ARBA" id="ARBA00022737"/>
    </source>
</evidence>
<evidence type="ECO:0000259" key="4">
    <source>
        <dbReference type="Pfam" id="PF25598"/>
    </source>
</evidence>
<dbReference type="GO" id="GO:0010330">
    <property type="term" value="C:cellulose synthase complex"/>
    <property type="evidence" value="ECO:0007669"/>
    <property type="project" value="InterPro"/>
</dbReference>
<feature type="compositionally biased region" description="Basic and acidic residues" evidence="3">
    <location>
        <begin position="1"/>
        <end position="23"/>
    </location>
</feature>
<keyword evidence="1" id="KW-0677">Repeat</keyword>
<dbReference type="InterPro" id="IPR016024">
    <property type="entry name" value="ARM-type_fold"/>
</dbReference>
<name>A0A8S9IAY2_BRACR</name>
<reference evidence="5" key="1">
    <citation type="submission" date="2019-12" db="EMBL/GenBank/DDBJ databases">
        <title>Genome sequencing and annotation of Brassica cretica.</title>
        <authorList>
            <person name="Studholme D.J."/>
            <person name="Sarris P.F."/>
        </authorList>
    </citation>
    <scope>NUCLEOTIDE SEQUENCE</scope>
    <source>
        <strain evidence="5">PFS-001/15</strain>
        <tissue evidence="5">Leaf</tissue>
    </source>
</reference>
<dbReference type="Pfam" id="PF25598">
    <property type="entry name" value="ARM_PUB"/>
    <property type="match status" value="1"/>
</dbReference>
<dbReference type="PANTHER" id="PTHR46369:SF11">
    <property type="entry name" value="C2 DOMAIN-CONTAINING PROTEIN"/>
    <property type="match status" value="1"/>
</dbReference>
<evidence type="ECO:0000256" key="3">
    <source>
        <dbReference type="SAM" id="MobiDB-lite"/>
    </source>
</evidence>
<evidence type="ECO:0000313" key="5">
    <source>
        <dbReference type="EMBL" id="KAF2566517.1"/>
    </source>
</evidence>
<feature type="domain" description="U-box" evidence="4">
    <location>
        <begin position="77"/>
        <end position="303"/>
    </location>
</feature>
<dbReference type="CDD" id="cd12108">
    <property type="entry name" value="Hr-like"/>
    <property type="match status" value="1"/>
</dbReference>
<dbReference type="InterPro" id="IPR044297">
    <property type="entry name" value="CSI1/2/3"/>
</dbReference>
<organism evidence="5 6">
    <name type="scientific">Brassica cretica</name>
    <name type="common">Mustard</name>
    <dbReference type="NCBI Taxonomy" id="69181"/>
    <lineage>
        <taxon>Eukaryota</taxon>
        <taxon>Viridiplantae</taxon>
        <taxon>Streptophyta</taxon>
        <taxon>Embryophyta</taxon>
        <taxon>Tracheophyta</taxon>
        <taxon>Spermatophyta</taxon>
        <taxon>Magnoliopsida</taxon>
        <taxon>eudicotyledons</taxon>
        <taxon>Gunneridae</taxon>
        <taxon>Pentapetalae</taxon>
        <taxon>rosids</taxon>
        <taxon>malvids</taxon>
        <taxon>Brassicales</taxon>
        <taxon>Brassicaceae</taxon>
        <taxon>Brassiceae</taxon>
        <taxon>Brassica</taxon>
    </lineage>
</organism>
<feature type="region of interest" description="Disordered" evidence="3">
    <location>
        <begin position="1"/>
        <end position="46"/>
    </location>
</feature>
<sequence>MFRIKTEEDKDKKERTGDVKIPDSEPPTPHSSAKMNLRDRTTSMEDPDGTLANVAQCIEQLRQGSSSAQERENCLKQLLDLIEMRENAFSAVGSHSQAVPVLVSLLRSGSLGVKIQAATVLCSLCKENELRVKVLLGGCIPPLLGLLKSSSVEGQIAAAKTIYAVSEGGVKDHVGSKIFSTEGVVPVLWDQLRSGNKKGEVDGLLTGALKNLSSTTEGFWSETIRAGGMDVLVKLLTSGKASTVSNVCFLLACMMMEDASVCSSVLTADITKQLLKLLGSGNEASVRAEAAAALKSLSAQSKEAKREIANSNGIPILINATIAPSKEFMQGEYAQALQENAMCALANISGGLSYVISSLGQSLESCSSPAQTADTLGALASALMIYDGKAETTRASDPLVIEQTLLKQFKPRLPFLVQERTIEALASLYGNSILAVKLSNSDAKRLLVGLVTMAANEVQDELVKALLLLCNHEGSLWHALQGREGIQLLISLLGLSSEQQQECAVALLCLLSNENDESKWAITAAGGIPPLVQILETGSAKAREDSATILRNLCNHSEDIRACVESADAVPALLWLLKNGSSNGKEIAAKTLNHLIHKSDTATISQLTALLTSDLPESKMYVLDALKSMLSVVPFSDMLREGSASNDAVETMIKLMSSAKEETQANSASALAAIFQTRKDLRESALALKTLLSAIKLLHVDSEKILVESSRCMAAILLSIKENRDVAIAAREALPTLVSLANSSVLEVAEQGMWLSGQVPLESAIIDLPEGFENITARELWVDGGGWDLTRIAPFVSEETRQELAAVVVDTITGAQDRLEVYVTCETASCLLLKKSNNMKFEAARGGGGGVAWRLHQQRELESLHRLGIEFATGHHVDLCLLRERYRFLRSIYKHHCNADDECFEDMKCIAAYVYYEEKLLSVLLNSATEIDESHRRKLSSSTGALKTSVSQHLAKEQKQVFPLLIEKFKHKEQAYIVWRFLCSIPVNMLAVFLPWLASSISIDESKELQKCLSKIVPGEKLLQQVIFTWL</sequence>
<dbReference type="SUPFAM" id="SSF48371">
    <property type="entry name" value="ARM repeat"/>
    <property type="match status" value="2"/>
</dbReference>
<dbReference type="SMART" id="SM00185">
    <property type="entry name" value="ARM"/>
    <property type="match status" value="7"/>
</dbReference>
<dbReference type="GO" id="GO:2001006">
    <property type="term" value="P:regulation of cellulose biosynthetic process"/>
    <property type="evidence" value="ECO:0007669"/>
    <property type="project" value="InterPro"/>
</dbReference>
<protein>
    <recommendedName>
        <fullName evidence="4">U-box domain-containing protein</fullName>
    </recommendedName>
</protein>
<dbReference type="PROSITE" id="PS50176">
    <property type="entry name" value="ARM_REPEAT"/>
    <property type="match status" value="1"/>
</dbReference>
<dbReference type="Gene3D" id="1.25.10.10">
    <property type="entry name" value="Leucine-rich Repeat Variant"/>
    <property type="match status" value="3"/>
</dbReference>
<feature type="repeat" description="ARM" evidence="2">
    <location>
        <begin position="526"/>
        <end position="568"/>
    </location>
</feature>
<evidence type="ECO:0000256" key="2">
    <source>
        <dbReference type="PROSITE-ProRule" id="PRU00259"/>
    </source>
</evidence>